<feature type="region of interest" description="Disordered" evidence="2">
    <location>
        <begin position="423"/>
        <end position="442"/>
    </location>
</feature>
<feature type="coiled-coil region" evidence="1">
    <location>
        <begin position="530"/>
        <end position="561"/>
    </location>
</feature>
<evidence type="ECO:0000259" key="4">
    <source>
        <dbReference type="Pfam" id="PF09822"/>
    </source>
</evidence>
<evidence type="ECO:0000259" key="5">
    <source>
        <dbReference type="Pfam" id="PF23357"/>
    </source>
</evidence>
<protein>
    <submittedName>
        <fullName evidence="6">Gldg family protein</fullName>
    </submittedName>
</protein>
<dbReference type="Pfam" id="PF23357">
    <property type="entry name" value="DUF7088"/>
    <property type="match status" value="1"/>
</dbReference>
<name>A0ABW5DU52_9PROT</name>
<accession>A0ABW5DU52</accession>
<dbReference type="EMBL" id="JBHUIP010000009">
    <property type="protein sequence ID" value="MFD2263046.1"/>
    <property type="molecule type" value="Genomic_DNA"/>
</dbReference>
<dbReference type="InterPro" id="IPR019196">
    <property type="entry name" value="ABC_transp_unknown"/>
</dbReference>
<keyword evidence="7" id="KW-1185">Reference proteome</keyword>
<evidence type="ECO:0000256" key="3">
    <source>
        <dbReference type="SAM" id="Phobius"/>
    </source>
</evidence>
<keyword evidence="3" id="KW-1133">Transmembrane helix</keyword>
<dbReference type="RefSeq" id="WP_379876018.1">
    <property type="nucleotide sequence ID" value="NZ_JBHUIP010000009.1"/>
</dbReference>
<feature type="domain" description="ABC-type uncharacterised transport system" evidence="4">
    <location>
        <begin position="179"/>
        <end position="500"/>
    </location>
</feature>
<evidence type="ECO:0000313" key="7">
    <source>
        <dbReference type="Proteomes" id="UP001597295"/>
    </source>
</evidence>
<dbReference type="InterPro" id="IPR055396">
    <property type="entry name" value="DUF7088"/>
</dbReference>
<organism evidence="6 7">
    <name type="scientific">Lacibacterium aquatile</name>
    <dbReference type="NCBI Taxonomy" id="1168082"/>
    <lineage>
        <taxon>Bacteria</taxon>
        <taxon>Pseudomonadati</taxon>
        <taxon>Pseudomonadota</taxon>
        <taxon>Alphaproteobacteria</taxon>
        <taxon>Rhodospirillales</taxon>
        <taxon>Rhodospirillaceae</taxon>
    </lineage>
</organism>
<keyword evidence="1" id="KW-0175">Coiled coil</keyword>
<feature type="transmembrane region" description="Helical" evidence="3">
    <location>
        <begin position="615"/>
        <end position="635"/>
    </location>
</feature>
<evidence type="ECO:0000313" key="6">
    <source>
        <dbReference type="EMBL" id="MFD2263046.1"/>
    </source>
</evidence>
<gene>
    <name evidence="6" type="ORF">ACFSM5_09120</name>
</gene>
<sequence length="649" mass="70955">MMLKNRRFLLGLGVLAAFVLAISVNVLAGLFIPGSRLDLTAEKLYTLSDGTRSTLKALDEPVTLRFFFSDRLGREVPVYGAYAQRIRDLLTEYVDIAGGKLKVETYDPQPFSAVEDRAVAYGLQGVPVDQSGEQVYFGLVGTNAIDDEEVVPFFAPERERFLEYDLTKMIAKLARAKQRVVGLISTLPLEGDMVMAQQGGGENWAIVEQLKQFVELRALGIDLASVPDDIDVLMLVHPTGLNERTLYAIDQFVMRGGRLLTMVDPHSEAAQLRSRAMAMQGMPAPAASSDLEKLFGAWGVRLVKDKVIADRRNARRVQVGAGSTTRLQAADYLAWLAIPGTQIDQDDAVTGDLQMLNFASAGILEPVEGATTQFTPLVTSSVVSQQLDAAKVRAQQPDILGILRGFQSEGKSLPIAARITGPAKSAYPDGAPKPAEGEAPKVEGEAPLPAHLAEAKQPISVIVVADTDFLEDRFWAQMQNYFGSRVAVPTANNADLVLNAVENLAGGSAMASLRSRGVSDRPFSLVKDIQQEAEARFRAKEQELQERLKETEKKLADLRGRDASGKTAAQAVLTPEQLKEIDTFRAQMLATRAELREVQLSLRSNIESLQSKVRFINIAAVPMAVAVFAILLGFWSRRRRYATARGTRE</sequence>
<feature type="domain" description="DUF7088" evidence="5">
    <location>
        <begin position="42"/>
        <end position="141"/>
    </location>
</feature>
<evidence type="ECO:0000256" key="2">
    <source>
        <dbReference type="SAM" id="MobiDB-lite"/>
    </source>
</evidence>
<evidence type="ECO:0000256" key="1">
    <source>
        <dbReference type="SAM" id="Coils"/>
    </source>
</evidence>
<proteinExistence type="predicted"/>
<reference evidence="7" key="1">
    <citation type="journal article" date="2019" name="Int. J. Syst. Evol. Microbiol.">
        <title>The Global Catalogue of Microorganisms (GCM) 10K type strain sequencing project: providing services to taxonomists for standard genome sequencing and annotation.</title>
        <authorList>
            <consortium name="The Broad Institute Genomics Platform"/>
            <consortium name="The Broad Institute Genome Sequencing Center for Infectious Disease"/>
            <person name="Wu L."/>
            <person name="Ma J."/>
        </authorList>
    </citation>
    <scope>NUCLEOTIDE SEQUENCE [LARGE SCALE GENOMIC DNA]</scope>
    <source>
        <strain evidence="7">CGMCC 1.19062</strain>
    </source>
</reference>
<dbReference type="Proteomes" id="UP001597295">
    <property type="component" value="Unassembled WGS sequence"/>
</dbReference>
<dbReference type="Pfam" id="PF09822">
    <property type="entry name" value="ABC_transp_aux"/>
    <property type="match status" value="1"/>
</dbReference>
<keyword evidence="3" id="KW-0472">Membrane</keyword>
<keyword evidence="3" id="KW-0812">Transmembrane</keyword>
<comment type="caution">
    <text evidence="6">The sequence shown here is derived from an EMBL/GenBank/DDBJ whole genome shotgun (WGS) entry which is preliminary data.</text>
</comment>